<protein>
    <submittedName>
        <fullName evidence="2">Uncharacterized protein</fullName>
    </submittedName>
</protein>
<dbReference type="Proteomes" id="UP000240571">
    <property type="component" value="Unassembled WGS sequence"/>
</dbReference>
<reference evidence="1 3" key="1">
    <citation type="submission" date="2016-06" db="EMBL/GenBank/DDBJ databases">
        <title>Draft genome sequence of Pseudomonas sp. S1E40, a novel strain antagonistic activity to fungal plant pathogen.</title>
        <authorList>
            <person name="Tambong J.T."/>
            <person name="Tchagang C."/>
            <person name="Xu R."/>
        </authorList>
    </citation>
    <scope>NUCLEOTIDE SEQUENCE [LARGE SCALE GENOMIC DNA]</scope>
    <source>
        <strain evidence="1 3">S1E40</strain>
    </source>
</reference>
<comment type="caution">
    <text evidence="2">The sequence shown here is derived from an EMBL/GenBank/DDBJ whole genome shotgun (WGS) entry which is preliminary data.</text>
</comment>
<evidence type="ECO:0000313" key="2">
    <source>
        <dbReference type="EMBL" id="PTC31599.1"/>
    </source>
</evidence>
<evidence type="ECO:0000313" key="3">
    <source>
        <dbReference type="Proteomes" id="UP000095081"/>
    </source>
</evidence>
<proteinExistence type="predicted"/>
<gene>
    <name evidence="1" type="ORF">BBG20_13680</name>
    <name evidence="2" type="ORF">C9382_05855</name>
</gene>
<evidence type="ECO:0000313" key="4">
    <source>
        <dbReference type="Proteomes" id="UP000240571"/>
    </source>
</evidence>
<keyword evidence="3" id="KW-1185">Reference proteome</keyword>
<organism evidence="2 4">
    <name type="scientific">Pseudomonas aylmerensis</name>
    <dbReference type="NCBI Taxonomy" id="1869229"/>
    <lineage>
        <taxon>Bacteria</taxon>
        <taxon>Pseudomonadati</taxon>
        <taxon>Pseudomonadota</taxon>
        <taxon>Gammaproteobacteria</taxon>
        <taxon>Pseudomonadales</taxon>
        <taxon>Pseudomonadaceae</taxon>
        <taxon>Pseudomonas</taxon>
    </lineage>
</organism>
<name>A0A2T4G7C7_9PSED</name>
<accession>A0A2T4G7C7</accession>
<dbReference type="Proteomes" id="UP000095081">
    <property type="component" value="Unassembled WGS sequence"/>
</dbReference>
<dbReference type="OrthoDB" id="7016217at2"/>
<dbReference type="AlphaFoldDB" id="A0A2T4G7C7"/>
<dbReference type="RefSeq" id="WP_065904340.1">
    <property type="nucleotide sequence ID" value="NZ_MAUE01000017.1"/>
</dbReference>
<reference evidence="2 4" key="2">
    <citation type="submission" date="2018-03" db="EMBL/GenBank/DDBJ databases">
        <title>Diversity of bacteria associated with corn roots inoculated with woodland soils in Canada, and Description of Pseudomonas aylmerense sp. nov.</title>
        <authorList>
            <person name="Tambong J.T."/>
            <person name="Xu R."/>
            <person name="Tchagang C."/>
        </authorList>
    </citation>
    <scope>NUCLEOTIDE SEQUENCE [LARGE SCALE GENOMIC DNA]</scope>
    <source>
        <strain evidence="2 4">S1E44</strain>
    </source>
</reference>
<sequence>MDPLHEIQRRQLRLIESASVNEACAVDLLSLLRKLTAAEASNVLNIVTLLQSEAEFLRELSKEMATREYEALIS</sequence>
<evidence type="ECO:0000313" key="1">
    <source>
        <dbReference type="EMBL" id="OCW27120.1"/>
    </source>
</evidence>
<dbReference type="EMBL" id="MAUE01000017">
    <property type="protein sequence ID" value="OCW27120.1"/>
    <property type="molecule type" value="Genomic_DNA"/>
</dbReference>
<dbReference type="EMBL" id="PYWW01000011">
    <property type="protein sequence ID" value="PTC31599.1"/>
    <property type="molecule type" value="Genomic_DNA"/>
</dbReference>